<dbReference type="Gene3D" id="3.90.190.10">
    <property type="entry name" value="Protein tyrosine phosphatase superfamily"/>
    <property type="match status" value="2"/>
</dbReference>
<dbReference type="WBParaSite" id="ALUE_0001656601-mRNA-1">
    <property type="protein sequence ID" value="ALUE_0001656601-mRNA-1"/>
    <property type="gene ID" value="ALUE_0001656601"/>
</dbReference>
<dbReference type="Pfam" id="PF00102">
    <property type="entry name" value="Y_phosphatase"/>
    <property type="match status" value="1"/>
</dbReference>
<evidence type="ECO:0000256" key="4">
    <source>
        <dbReference type="ARBA" id="ARBA00022989"/>
    </source>
</evidence>
<name>A0A9J2Q2E1_ASCLU</name>
<dbReference type="SMART" id="SM00194">
    <property type="entry name" value="PTPc"/>
    <property type="match status" value="1"/>
</dbReference>
<evidence type="ECO:0000259" key="10">
    <source>
        <dbReference type="PROSITE" id="PS50055"/>
    </source>
</evidence>
<evidence type="ECO:0000256" key="9">
    <source>
        <dbReference type="SAM" id="Phobius"/>
    </source>
</evidence>
<dbReference type="PRINTS" id="PR00700">
    <property type="entry name" value="PRTYPHPHTASE"/>
</dbReference>
<organism evidence="12 13">
    <name type="scientific">Ascaris lumbricoides</name>
    <name type="common">Giant roundworm</name>
    <dbReference type="NCBI Taxonomy" id="6252"/>
    <lineage>
        <taxon>Eukaryota</taxon>
        <taxon>Metazoa</taxon>
        <taxon>Ecdysozoa</taxon>
        <taxon>Nematoda</taxon>
        <taxon>Chromadorea</taxon>
        <taxon>Rhabditida</taxon>
        <taxon>Spirurina</taxon>
        <taxon>Ascaridomorpha</taxon>
        <taxon>Ascaridoidea</taxon>
        <taxon>Ascarididae</taxon>
        <taxon>Ascaris</taxon>
    </lineage>
</organism>
<keyword evidence="3" id="KW-0732">Signal</keyword>
<dbReference type="InterPro" id="IPR029021">
    <property type="entry name" value="Prot-tyrosine_phosphatase-like"/>
</dbReference>
<feature type="domain" description="Tyrosine specific protein phosphatases" evidence="11">
    <location>
        <begin position="745"/>
        <end position="841"/>
    </location>
</feature>
<dbReference type="AlphaFoldDB" id="A0A9J2Q2E1"/>
<evidence type="ECO:0000256" key="7">
    <source>
        <dbReference type="ARBA" id="ARBA00023329"/>
    </source>
</evidence>
<dbReference type="PANTHER" id="PTHR46106">
    <property type="entry name" value="IA-2 PROTEIN TYROSINE PHOSPHATASE, ISOFORM C"/>
    <property type="match status" value="1"/>
</dbReference>
<evidence type="ECO:0000256" key="6">
    <source>
        <dbReference type="ARBA" id="ARBA00023180"/>
    </source>
</evidence>
<dbReference type="PROSITE" id="PS50055">
    <property type="entry name" value="TYR_PHOSPHATASE_PTP"/>
    <property type="match status" value="1"/>
</dbReference>
<dbReference type="GO" id="GO:0004725">
    <property type="term" value="F:protein tyrosine phosphatase activity"/>
    <property type="evidence" value="ECO:0007669"/>
    <property type="project" value="InterPro"/>
</dbReference>
<keyword evidence="4 9" id="KW-1133">Transmembrane helix</keyword>
<dbReference type="PROSITE" id="PS50056">
    <property type="entry name" value="TYR_PHOSPHATASE_2"/>
    <property type="match status" value="1"/>
</dbReference>
<evidence type="ECO:0000313" key="13">
    <source>
        <dbReference type="WBParaSite" id="ALUE_0001656601-mRNA-1"/>
    </source>
</evidence>
<dbReference type="GO" id="GO:0030659">
    <property type="term" value="C:cytoplasmic vesicle membrane"/>
    <property type="evidence" value="ECO:0007669"/>
    <property type="project" value="UniProtKB-SubCell"/>
</dbReference>
<evidence type="ECO:0000256" key="1">
    <source>
        <dbReference type="ARBA" id="ARBA00004358"/>
    </source>
</evidence>
<keyword evidence="5 9" id="KW-0472">Membrane</keyword>
<dbReference type="InterPro" id="IPR016130">
    <property type="entry name" value="Tyr_Pase_AS"/>
</dbReference>
<dbReference type="GO" id="GO:0045202">
    <property type="term" value="C:synapse"/>
    <property type="evidence" value="ECO:0007669"/>
    <property type="project" value="TreeGrafter"/>
</dbReference>
<dbReference type="InterPro" id="IPR033522">
    <property type="entry name" value="IA-2/IA-2_beta"/>
</dbReference>
<comment type="subcellular location">
    <subcellularLocation>
        <location evidence="1">Cytoplasmic vesicle membrane</location>
        <topology evidence="1">Single-pass type I membrane protein</topology>
    </subcellularLocation>
</comment>
<dbReference type="InterPro" id="IPR003595">
    <property type="entry name" value="Tyr_Pase_cat"/>
</dbReference>
<feature type="transmembrane region" description="Helical" evidence="9">
    <location>
        <begin position="430"/>
        <end position="452"/>
    </location>
</feature>
<reference evidence="13" key="1">
    <citation type="submission" date="2023-03" db="UniProtKB">
        <authorList>
            <consortium name="WormBaseParasite"/>
        </authorList>
    </citation>
    <scope>IDENTIFICATION</scope>
</reference>
<accession>A0A9J2Q2E1</accession>
<sequence>MVIQATKSNDFEIGFGAVQHIISSTDQAHGLFGECTRNGDSALILSSPLDEVQSELLRLQLARLKDDGYEWLSPRTQCLLIYFKLSLAYQLRYDTDFCDVRNPINVWQLLQIVKSELSKKNGLIANLDDDEANSDAALARELHEAAAGLLGQQPFPEVKNNSEDANNVDIPLSAEEEQFLEGYLNDALADQVPDLGEINDQQAERLLKYVRFLERREGGDESEVQSGEAEEAVPLNVDDDGTLPLKKDIEHLGDPDTEAVPLNVDDDGTLPLKKDIEHLGDPDTGLEHVEHKIVKGAVPLERVDSNHVYLRIAKDLSEEQLYQLVAYLERSIAIPNKLIFDDFQFDGDQLSFRVSRSGFVRSHNAKRQLDSAEGIAEAVCECFTFHSKCIIFIDKRRKDIETLSGVRVDETGIGSGEGTVPVESEGRDGLFMPILVICAFTITALFTVLAVHQVKQRQRNRRAAAIPELAEQIEGKPSTLYQHNGSDPTKKIIAALSISYAYVMERNAFILMNETNREAAIDVRVDHRCEEPISHPNMDISTGHNFLQENLQNPSKIEEQWSTLSQYVNSSAVSSIAEQEENKEKNRNPKCLPYENEHKYSDDDTLISVQSLASDVTSSTYINASAIHDSDPRRPAYIATQSPLPNTIADFWQMIWEQGAVLIVNLTNEEDSREQRCTRYWPESGSQLHGAFEIHLVSEHIWSEDYLVRSFYLKNLKTNETRTITQFHYLTWPYQGIPSTTKALLEFRRKVNKSYRGRAAPIVVHCTDGIGRTGTYCLLDMVLNRIAKGVKELNIAGSLEHLRDQRRGMVETGVKELNIAGSLEHLRDQRRGMVETGEQYKLVFSCLAEEVTAMVKALPR</sequence>
<dbReference type="Proteomes" id="UP000036681">
    <property type="component" value="Unplaced"/>
</dbReference>
<dbReference type="InterPro" id="IPR000387">
    <property type="entry name" value="Tyr_Pase_dom"/>
</dbReference>
<dbReference type="SUPFAM" id="SSF52799">
    <property type="entry name" value="(Phosphotyrosine protein) phosphatases II"/>
    <property type="match status" value="1"/>
</dbReference>
<feature type="compositionally biased region" description="Acidic residues" evidence="8">
    <location>
        <begin position="220"/>
        <end position="240"/>
    </location>
</feature>
<proteinExistence type="predicted"/>
<dbReference type="GO" id="GO:0030141">
    <property type="term" value="C:secretory granule"/>
    <property type="evidence" value="ECO:0007669"/>
    <property type="project" value="InterPro"/>
</dbReference>
<evidence type="ECO:0000256" key="3">
    <source>
        <dbReference type="ARBA" id="ARBA00022729"/>
    </source>
</evidence>
<keyword evidence="12" id="KW-1185">Reference proteome</keyword>
<dbReference type="GO" id="GO:0051046">
    <property type="term" value="P:regulation of secretion"/>
    <property type="evidence" value="ECO:0007669"/>
    <property type="project" value="TreeGrafter"/>
</dbReference>
<keyword evidence="6" id="KW-0325">Glycoprotein</keyword>
<protein>
    <submittedName>
        <fullName evidence="13">Receptor-type tyrosine-protein phosphatase N2</fullName>
    </submittedName>
</protein>
<evidence type="ECO:0000256" key="8">
    <source>
        <dbReference type="SAM" id="MobiDB-lite"/>
    </source>
</evidence>
<evidence type="ECO:0000259" key="11">
    <source>
        <dbReference type="PROSITE" id="PS50056"/>
    </source>
</evidence>
<feature type="domain" description="Tyrosine-protein phosphatase" evidence="10">
    <location>
        <begin position="557"/>
        <end position="850"/>
    </location>
</feature>
<evidence type="ECO:0000313" key="12">
    <source>
        <dbReference type="Proteomes" id="UP000036681"/>
    </source>
</evidence>
<dbReference type="PANTHER" id="PTHR46106:SF4">
    <property type="entry name" value="IA-2 PROTEIN TYROSINE PHOSPHATASE, ISOFORM C"/>
    <property type="match status" value="1"/>
</dbReference>
<dbReference type="FunFam" id="3.90.190.10:FF:000017">
    <property type="entry name" value="receptor-type tyrosine-protein phosphatase-like N isoform X2"/>
    <property type="match status" value="1"/>
</dbReference>
<evidence type="ECO:0000256" key="2">
    <source>
        <dbReference type="ARBA" id="ARBA00022692"/>
    </source>
</evidence>
<dbReference type="InterPro" id="IPR000242">
    <property type="entry name" value="PTP_cat"/>
</dbReference>
<feature type="region of interest" description="Disordered" evidence="8">
    <location>
        <begin position="217"/>
        <end position="240"/>
    </location>
</feature>
<dbReference type="SMART" id="SM00404">
    <property type="entry name" value="PTPc_motif"/>
    <property type="match status" value="1"/>
</dbReference>
<dbReference type="PROSITE" id="PS00383">
    <property type="entry name" value="TYR_PHOSPHATASE_1"/>
    <property type="match status" value="1"/>
</dbReference>
<keyword evidence="2 9" id="KW-0812">Transmembrane</keyword>
<keyword evidence="7" id="KW-0968">Cytoplasmic vesicle</keyword>
<feature type="region of interest" description="Disordered" evidence="8">
    <location>
        <begin position="575"/>
        <end position="596"/>
    </location>
</feature>
<evidence type="ECO:0000256" key="5">
    <source>
        <dbReference type="ARBA" id="ARBA00023136"/>
    </source>
</evidence>